<dbReference type="OrthoDB" id="1731983at2759"/>
<sequence length="421" mass="46213">MDTTISPKGNVALVFGSSGITGWAITRALLTYPSPSSFSRIIGLTNRPLSKKDAYLPVETGRIELYSGLDLSRGSEKAVSLLRDVEELGEVNKVFYVAYTAHEADHAECKRANVQLLETAIDLVETLCPKVDFWTLQTGGLSYGLEFHPSPPLPQPPLSESLPRLPTPFAEKIFYYAQTDLLSARSHASKNAWSFAEIRPDAVIGFAPQTNAMSLARSVGVWLGFFTWREGERAGGEEGEVEVVFPGNEKAWKARRTDVGQMTLARFHVFLAVVGREGKGKVAGEAFNIADGGAVTWEGIWPGVCRYFGLKGVGPREGGRSAGADDNGLRGAAYVHAHKDDWRTFVEEHKLKKDLFEQTNWDFMTELLETDFDRDLDLSKARALGWKDDLDHILSWHLAFDLMKSGGILPGEVGTGAGAAY</sequence>
<dbReference type="Gene3D" id="3.40.50.720">
    <property type="entry name" value="NAD(P)-binding Rossmann-like Domain"/>
    <property type="match status" value="1"/>
</dbReference>
<dbReference type="AlphaFoldDB" id="A0A6G1H524"/>
<evidence type="ECO:0000313" key="2">
    <source>
        <dbReference type="EMBL" id="KAF1988255.1"/>
    </source>
</evidence>
<proteinExistence type="predicted"/>
<protein>
    <recommendedName>
        <fullName evidence="1">PRISE-like Rossmann-fold domain-containing protein</fullName>
    </recommendedName>
</protein>
<dbReference type="PANTHER" id="PTHR32487:SF8">
    <property type="entry name" value="NAD-DEPENDENT EPIMERASE_DEHYDRATASE DOMAIN-CONTAINING PROTEIN"/>
    <property type="match status" value="1"/>
</dbReference>
<dbReference type="Pfam" id="PF22917">
    <property type="entry name" value="PRISE"/>
    <property type="match status" value="1"/>
</dbReference>
<dbReference type="Proteomes" id="UP000800041">
    <property type="component" value="Unassembled WGS sequence"/>
</dbReference>
<organism evidence="2 3">
    <name type="scientific">Aulographum hederae CBS 113979</name>
    <dbReference type="NCBI Taxonomy" id="1176131"/>
    <lineage>
        <taxon>Eukaryota</taxon>
        <taxon>Fungi</taxon>
        <taxon>Dikarya</taxon>
        <taxon>Ascomycota</taxon>
        <taxon>Pezizomycotina</taxon>
        <taxon>Dothideomycetes</taxon>
        <taxon>Pleosporomycetidae</taxon>
        <taxon>Aulographales</taxon>
        <taxon>Aulographaceae</taxon>
    </lineage>
</organism>
<feature type="domain" description="PRISE-like Rossmann-fold" evidence="1">
    <location>
        <begin position="12"/>
        <end position="410"/>
    </location>
</feature>
<dbReference type="InterPro" id="IPR036291">
    <property type="entry name" value="NAD(P)-bd_dom_sf"/>
</dbReference>
<dbReference type="InterPro" id="IPR055222">
    <property type="entry name" value="PRISE-like_Rossmann-fold"/>
</dbReference>
<dbReference type="SUPFAM" id="SSF51735">
    <property type="entry name" value="NAD(P)-binding Rossmann-fold domains"/>
    <property type="match status" value="1"/>
</dbReference>
<accession>A0A6G1H524</accession>
<evidence type="ECO:0000259" key="1">
    <source>
        <dbReference type="Pfam" id="PF22917"/>
    </source>
</evidence>
<keyword evidence="3" id="KW-1185">Reference proteome</keyword>
<reference evidence="2" key="1">
    <citation type="journal article" date="2020" name="Stud. Mycol.">
        <title>101 Dothideomycetes genomes: a test case for predicting lifestyles and emergence of pathogens.</title>
        <authorList>
            <person name="Haridas S."/>
            <person name="Albert R."/>
            <person name="Binder M."/>
            <person name="Bloem J."/>
            <person name="Labutti K."/>
            <person name="Salamov A."/>
            <person name="Andreopoulos B."/>
            <person name="Baker S."/>
            <person name="Barry K."/>
            <person name="Bills G."/>
            <person name="Bluhm B."/>
            <person name="Cannon C."/>
            <person name="Castanera R."/>
            <person name="Culley D."/>
            <person name="Daum C."/>
            <person name="Ezra D."/>
            <person name="Gonzalez J."/>
            <person name="Henrissat B."/>
            <person name="Kuo A."/>
            <person name="Liang C."/>
            <person name="Lipzen A."/>
            <person name="Lutzoni F."/>
            <person name="Magnuson J."/>
            <person name="Mondo S."/>
            <person name="Nolan M."/>
            <person name="Ohm R."/>
            <person name="Pangilinan J."/>
            <person name="Park H.-J."/>
            <person name="Ramirez L."/>
            <person name="Alfaro M."/>
            <person name="Sun H."/>
            <person name="Tritt A."/>
            <person name="Yoshinaga Y."/>
            <person name="Zwiers L.-H."/>
            <person name="Turgeon B."/>
            <person name="Goodwin S."/>
            <person name="Spatafora J."/>
            <person name="Crous P."/>
            <person name="Grigoriev I."/>
        </authorList>
    </citation>
    <scope>NUCLEOTIDE SEQUENCE</scope>
    <source>
        <strain evidence="2">CBS 113979</strain>
    </source>
</reference>
<name>A0A6G1H524_9PEZI</name>
<dbReference type="EMBL" id="ML977149">
    <property type="protein sequence ID" value="KAF1988255.1"/>
    <property type="molecule type" value="Genomic_DNA"/>
</dbReference>
<dbReference type="PANTHER" id="PTHR32487">
    <property type="entry name" value="3-OXO-DELTA(4,5)-STEROID 5-BETA-REDUCTASE"/>
    <property type="match status" value="1"/>
</dbReference>
<gene>
    <name evidence="2" type="ORF">K402DRAFT_374052</name>
</gene>
<evidence type="ECO:0000313" key="3">
    <source>
        <dbReference type="Proteomes" id="UP000800041"/>
    </source>
</evidence>